<comment type="similarity">
    <text evidence="1">Belongs to the LysR transcriptional regulatory family.</text>
</comment>
<dbReference type="Pfam" id="PF00126">
    <property type="entry name" value="HTH_1"/>
    <property type="match status" value="1"/>
</dbReference>
<dbReference type="Gene3D" id="3.40.190.10">
    <property type="entry name" value="Periplasmic binding protein-like II"/>
    <property type="match status" value="2"/>
</dbReference>
<dbReference type="RefSeq" id="WP_097155747.1">
    <property type="nucleotide sequence ID" value="NZ_OBEL01000008.1"/>
</dbReference>
<dbReference type="GO" id="GO:0003677">
    <property type="term" value="F:DNA binding"/>
    <property type="evidence" value="ECO:0007669"/>
    <property type="project" value="UniProtKB-KW"/>
</dbReference>
<dbReference type="InterPro" id="IPR036388">
    <property type="entry name" value="WH-like_DNA-bd_sf"/>
</dbReference>
<keyword evidence="3" id="KW-0238">DNA-binding</keyword>
<evidence type="ECO:0000313" key="7">
    <source>
        <dbReference type="Proteomes" id="UP000219439"/>
    </source>
</evidence>
<dbReference type="OrthoDB" id="9815174at2"/>
<accession>A0A285PJA4</accession>
<dbReference type="Pfam" id="PF03466">
    <property type="entry name" value="LysR_substrate"/>
    <property type="match status" value="1"/>
</dbReference>
<evidence type="ECO:0000313" key="6">
    <source>
        <dbReference type="EMBL" id="SNZ21363.1"/>
    </source>
</evidence>
<dbReference type="Proteomes" id="UP000219439">
    <property type="component" value="Unassembled WGS sequence"/>
</dbReference>
<dbReference type="AlphaFoldDB" id="A0A285PJA4"/>
<dbReference type="InterPro" id="IPR036390">
    <property type="entry name" value="WH_DNA-bd_sf"/>
</dbReference>
<evidence type="ECO:0000256" key="1">
    <source>
        <dbReference type="ARBA" id="ARBA00009437"/>
    </source>
</evidence>
<dbReference type="FunFam" id="1.10.10.10:FF:000001">
    <property type="entry name" value="LysR family transcriptional regulator"/>
    <property type="match status" value="1"/>
</dbReference>
<proteinExistence type="inferred from homology"/>
<evidence type="ECO:0000256" key="2">
    <source>
        <dbReference type="ARBA" id="ARBA00023015"/>
    </source>
</evidence>
<dbReference type="GO" id="GO:0003700">
    <property type="term" value="F:DNA-binding transcription factor activity"/>
    <property type="evidence" value="ECO:0007669"/>
    <property type="project" value="InterPro"/>
</dbReference>
<dbReference type="SUPFAM" id="SSF53850">
    <property type="entry name" value="Periplasmic binding protein-like II"/>
    <property type="match status" value="1"/>
</dbReference>
<organism evidence="6 7">
    <name type="scientific">Cohaesibacter gelatinilyticus</name>
    <dbReference type="NCBI Taxonomy" id="372072"/>
    <lineage>
        <taxon>Bacteria</taxon>
        <taxon>Pseudomonadati</taxon>
        <taxon>Pseudomonadota</taxon>
        <taxon>Alphaproteobacteria</taxon>
        <taxon>Hyphomicrobiales</taxon>
        <taxon>Cohaesibacteraceae</taxon>
    </lineage>
</organism>
<evidence type="ECO:0000259" key="5">
    <source>
        <dbReference type="PROSITE" id="PS50931"/>
    </source>
</evidence>
<dbReference type="PANTHER" id="PTHR30419:SF28">
    <property type="entry name" value="HTH-TYPE TRANSCRIPTIONAL REGULATOR BSDA"/>
    <property type="match status" value="1"/>
</dbReference>
<gene>
    <name evidence="6" type="ORF">SAMN06265368_4483</name>
</gene>
<evidence type="ECO:0000256" key="3">
    <source>
        <dbReference type="ARBA" id="ARBA00023125"/>
    </source>
</evidence>
<protein>
    <submittedName>
        <fullName evidence="6">Transcriptional regulator, LysR family</fullName>
    </submittedName>
</protein>
<dbReference type="SUPFAM" id="SSF46785">
    <property type="entry name" value="Winged helix' DNA-binding domain"/>
    <property type="match status" value="1"/>
</dbReference>
<dbReference type="InterPro" id="IPR005119">
    <property type="entry name" value="LysR_subst-bd"/>
</dbReference>
<dbReference type="PANTHER" id="PTHR30419">
    <property type="entry name" value="HTH-TYPE TRANSCRIPTIONAL REGULATOR YBHD"/>
    <property type="match status" value="1"/>
</dbReference>
<dbReference type="PRINTS" id="PR00039">
    <property type="entry name" value="HTHLYSR"/>
</dbReference>
<dbReference type="Gene3D" id="1.10.10.10">
    <property type="entry name" value="Winged helix-like DNA-binding domain superfamily/Winged helix DNA-binding domain"/>
    <property type="match status" value="1"/>
</dbReference>
<sequence>MLTHRQIRYFLAVVDAGQISAAAKALNVSQSAVTLSIKDMEERLGAMLFERLPTGLRLTRAGQQFQHHARDIAASFEAAMKSVVSIDESITGHIRLGMSWTLSSYFAIPVMEQFWRKHPQIEVELIEAPRENLEQALVEGQLDLALVLTSNLSRDLGLTSRTFHKSKRHLWVSVDHPLAKQKQVSLADIAQHSYAILRSDEADRQALTYWNEQTGQPHIKLESASIEAVRSLVASGQAVSILSDVIYRPWTLEGRRVEKIEVLEPIPTMDVGIAWKASRELNTAEELLLQAFN</sequence>
<dbReference type="PROSITE" id="PS50931">
    <property type="entry name" value="HTH_LYSR"/>
    <property type="match status" value="1"/>
</dbReference>
<keyword evidence="2" id="KW-0805">Transcription regulation</keyword>
<keyword evidence="4" id="KW-0804">Transcription</keyword>
<keyword evidence="7" id="KW-1185">Reference proteome</keyword>
<name>A0A285PJA4_9HYPH</name>
<dbReference type="EMBL" id="OBEL01000008">
    <property type="protein sequence ID" value="SNZ21363.1"/>
    <property type="molecule type" value="Genomic_DNA"/>
</dbReference>
<reference evidence="6 7" key="1">
    <citation type="submission" date="2017-09" db="EMBL/GenBank/DDBJ databases">
        <authorList>
            <person name="Ehlers B."/>
            <person name="Leendertz F.H."/>
        </authorList>
    </citation>
    <scope>NUCLEOTIDE SEQUENCE [LARGE SCALE GENOMIC DNA]</scope>
    <source>
        <strain evidence="6 7">DSM 18289</strain>
    </source>
</reference>
<dbReference type="InterPro" id="IPR050950">
    <property type="entry name" value="HTH-type_LysR_regulators"/>
</dbReference>
<dbReference type="InterPro" id="IPR000847">
    <property type="entry name" value="LysR_HTH_N"/>
</dbReference>
<evidence type="ECO:0000256" key="4">
    <source>
        <dbReference type="ARBA" id="ARBA00023163"/>
    </source>
</evidence>
<feature type="domain" description="HTH lysR-type" evidence="5">
    <location>
        <begin position="1"/>
        <end position="59"/>
    </location>
</feature>
<dbReference type="GO" id="GO:0005829">
    <property type="term" value="C:cytosol"/>
    <property type="evidence" value="ECO:0007669"/>
    <property type="project" value="TreeGrafter"/>
</dbReference>